<dbReference type="PANTHER" id="PTHR14218">
    <property type="entry name" value="PROTEASE S8 TRIPEPTIDYL PEPTIDASE I CLN2"/>
    <property type="match status" value="1"/>
</dbReference>
<evidence type="ECO:0000256" key="3">
    <source>
        <dbReference type="ARBA" id="ARBA00022723"/>
    </source>
</evidence>
<comment type="caution">
    <text evidence="8">Lacks conserved residue(s) required for the propagation of feature annotation.</text>
</comment>
<evidence type="ECO:0000256" key="8">
    <source>
        <dbReference type="PROSITE-ProRule" id="PRU01032"/>
    </source>
</evidence>
<evidence type="ECO:0000256" key="9">
    <source>
        <dbReference type="SAM" id="SignalP"/>
    </source>
</evidence>
<dbReference type="InterPro" id="IPR036852">
    <property type="entry name" value="Peptidase_S8/S53_dom_sf"/>
</dbReference>
<dbReference type="InterPro" id="IPR015366">
    <property type="entry name" value="S53_propep"/>
</dbReference>
<dbReference type="Gene3D" id="3.40.50.200">
    <property type="entry name" value="Peptidase S8/S53 domain"/>
    <property type="match status" value="1"/>
</dbReference>
<evidence type="ECO:0000256" key="2">
    <source>
        <dbReference type="ARBA" id="ARBA00022670"/>
    </source>
</evidence>
<dbReference type="GO" id="GO:0006508">
    <property type="term" value="P:proteolysis"/>
    <property type="evidence" value="ECO:0007669"/>
    <property type="project" value="UniProtKB-KW"/>
</dbReference>
<feature type="signal peptide" evidence="9">
    <location>
        <begin position="1"/>
        <end position="17"/>
    </location>
</feature>
<dbReference type="PANTHER" id="PTHR14218:SF15">
    <property type="entry name" value="TRIPEPTIDYL-PEPTIDASE 1"/>
    <property type="match status" value="1"/>
</dbReference>
<evidence type="ECO:0000313" key="12">
    <source>
        <dbReference type="Proteomes" id="UP000620124"/>
    </source>
</evidence>
<keyword evidence="5" id="KW-0720">Serine protease</keyword>
<keyword evidence="7" id="KW-0865">Zymogen</keyword>
<keyword evidence="3 8" id="KW-0479">Metal-binding</keyword>
<keyword evidence="6 8" id="KW-0106">Calcium</keyword>
<dbReference type="Pfam" id="PF09286">
    <property type="entry name" value="Pro-kuma_activ"/>
    <property type="match status" value="1"/>
</dbReference>
<keyword evidence="4" id="KW-0378">Hydrolase</keyword>
<dbReference type="PROSITE" id="PS51695">
    <property type="entry name" value="SEDOLISIN"/>
    <property type="match status" value="1"/>
</dbReference>
<proteinExistence type="predicted"/>
<dbReference type="GO" id="GO:0046872">
    <property type="term" value="F:metal ion binding"/>
    <property type="evidence" value="ECO:0007669"/>
    <property type="project" value="UniProtKB-UniRule"/>
</dbReference>
<evidence type="ECO:0000259" key="10">
    <source>
        <dbReference type="PROSITE" id="PS51695"/>
    </source>
</evidence>
<dbReference type="SUPFAM" id="SSF52743">
    <property type="entry name" value="Subtilisin-like"/>
    <property type="match status" value="1"/>
</dbReference>
<dbReference type="AlphaFoldDB" id="A0A8H6X810"/>
<comment type="subcellular location">
    <subcellularLocation>
        <location evidence="1">Secreted</location>
        <location evidence="1">Extracellular space</location>
    </subcellularLocation>
</comment>
<comment type="cofactor">
    <cofactor evidence="8">
        <name>Ca(2+)</name>
        <dbReference type="ChEBI" id="CHEBI:29108"/>
    </cofactor>
    <text evidence="8">Binds 1 Ca(2+) ion per subunit.</text>
</comment>
<keyword evidence="2 11" id="KW-0645">Protease</keyword>
<protein>
    <submittedName>
        <fullName evidence="11">Serine protease S53</fullName>
    </submittedName>
</protein>
<evidence type="ECO:0000256" key="7">
    <source>
        <dbReference type="ARBA" id="ARBA00023145"/>
    </source>
</evidence>
<name>A0A8H6X810_9AGAR</name>
<evidence type="ECO:0000256" key="4">
    <source>
        <dbReference type="ARBA" id="ARBA00022801"/>
    </source>
</evidence>
<dbReference type="InterPro" id="IPR050819">
    <property type="entry name" value="Tripeptidyl-peptidase_I"/>
</dbReference>
<evidence type="ECO:0000313" key="11">
    <source>
        <dbReference type="EMBL" id="KAF7336143.1"/>
    </source>
</evidence>
<feature type="binding site" evidence="8">
    <location>
        <position position="554"/>
    </location>
    <ligand>
        <name>Ca(2+)</name>
        <dbReference type="ChEBI" id="CHEBI:29108"/>
    </ligand>
</feature>
<feature type="domain" description="Peptidase S53" evidence="10">
    <location>
        <begin position="224"/>
        <end position="574"/>
    </location>
</feature>
<feature type="binding site" evidence="8">
    <location>
        <position position="534"/>
    </location>
    <ligand>
        <name>Ca(2+)</name>
        <dbReference type="ChEBI" id="CHEBI:29108"/>
    </ligand>
</feature>
<dbReference type="EMBL" id="JACAZI010000023">
    <property type="protein sequence ID" value="KAF7336143.1"/>
    <property type="molecule type" value="Genomic_DNA"/>
</dbReference>
<sequence>MQKPVAFFFLLLAGVHANSLVLEKRNGPPPGFSHVGPTPLDQTLNLRLALTQNNIAGLQDTVYDISTPGNARYGQYLTQDEVNKFVAPSGETLSQVNSWLAAYGIASSPLTPAGDWISVNMSVSQANEMFMAEFSTFQNQDTNETVVRTLSYSVPIALEAMISWVHPTVKFVAQFLGSNLRADSGKISFPVVKKPSVLNLTSKTVSKRASTNTSVSADCRANASWTPACLQELYGIPSTPAQPAANSFGVSGFQNGFANERDLKQFLETYRPDMNPNTTFDLITLDGGINNQLPADAGIFEGADIQYAIGLTTGVPVTFISTGTLPDDLFTEMLDQAQFLVSMENPPQTIVNGNQGTLETQVSSQFAISLCNAYAQLAARGVSYIVNVGEGCTPGAVDPPFPATCPFVTAVGATDFGPGDTEETANEASQGGFSDLFKRPEYQDAAVSGYLESTGNTNSTTFNVTGRAVPDVAAIGLVDFVWEGQVIDFLDGLSVQVFASIVALLTNERIAAGKPGLGFLNPLIYQNPQAFTDIKTGNNAACFEVVFNSTAGWDPITGFGSPIYPALQEITSKL</sequence>
<dbReference type="Proteomes" id="UP000620124">
    <property type="component" value="Unassembled WGS sequence"/>
</dbReference>
<dbReference type="CDD" id="cd11377">
    <property type="entry name" value="Pro-peptidase_S53"/>
    <property type="match status" value="1"/>
</dbReference>
<feature type="binding site" evidence="8">
    <location>
        <position position="533"/>
    </location>
    <ligand>
        <name>Ca(2+)</name>
        <dbReference type="ChEBI" id="CHEBI:29108"/>
    </ligand>
</feature>
<feature type="binding site" evidence="8">
    <location>
        <position position="552"/>
    </location>
    <ligand>
        <name>Ca(2+)</name>
        <dbReference type="ChEBI" id="CHEBI:29108"/>
    </ligand>
</feature>
<evidence type="ECO:0000256" key="6">
    <source>
        <dbReference type="ARBA" id="ARBA00022837"/>
    </source>
</evidence>
<dbReference type="InterPro" id="IPR030400">
    <property type="entry name" value="Sedolisin_dom"/>
</dbReference>
<evidence type="ECO:0000256" key="1">
    <source>
        <dbReference type="ARBA" id="ARBA00004239"/>
    </source>
</evidence>
<reference evidence="11" key="1">
    <citation type="submission" date="2020-05" db="EMBL/GenBank/DDBJ databases">
        <title>Mycena genomes resolve the evolution of fungal bioluminescence.</title>
        <authorList>
            <person name="Tsai I.J."/>
        </authorList>
    </citation>
    <scope>NUCLEOTIDE SEQUENCE</scope>
    <source>
        <strain evidence="11">CCC161011</strain>
    </source>
</reference>
<gene>
    <name evidence="11" type="ORF">MVEN_02161600</name>
</gene>
<dbReference type="GO" id="GO:0005576">
    <property type="term" value="C:extracellular region"/>
    <property type="evidence" value="ECO:0007669"/>
    <property type="project" value="UniProtKB-SubCell"/>
</dbReference>
<feature type="chain" id="PRO_5034169231" evidence="9">
    <location>
        <begin position="18"/>
        <end position="574"/>
    </location>
</feature>
<dbReference type="SUPFAM" id="SSF54897">
    <property type="entry name" value="Protease propeptides/inhibitors"/>
    <property type="match status" value="1"/>
</dbReference>
<dbReference type="CDD" id="cd04056">
    <property type="entry name" value="Peptidases_S53"/>
    <property type="match status" value="1"/>
</dbReference>
<evidence type="ECO:0000256" key="5">
    <source>
        <dbReference type="ARBA" id="ARBA00022825"/>
    </source>
</evidence>
<dbReference type="GO" id="GO:0008240">
    <property type="term" value="F:tripeptidyl-peptidase activity"/>
    <property type="evidence" value="ECO:0007669"/>
    <property type="project" value="TreeGrafter"/>
</dbReference>
<accession>A0A8H6X810</accession>
<keyword evidence="9" id="KW-0732">Signal</keyword>
<comment type="caution">
    <text evidence="11">The sequence shown here is derived from an EMBL/GenBank/DDBJ whole genome shotgun (WGS) entry which is preliminary data.</text>
</comment>
<keyword evidence="12" id="KW-1185">Reference proteome</keyword>
<dbReference type="OrthoDB" id="409122at2759"/>
<dbReference type="GO" id="GO:0004252">
    <property type="term" value="F:serine-type endopeptidase activity"/>
    <property type="evidence" value="ECO:0007669"/>
    <property type="project" value="InterPro"/>
</dbReference>
<dbReference type="SMART" id="SM00944">
    <property type="entry name" value="Pro-kuma_activ"/>
    <property type="match status" value="1"/>
</dbReference>
<organism evidence="11 12">
    <name type="scientific">Mycena venus</name>
    <dbReference type="NCBI Taxonomy" id="2733690"/>
    <lineage>
        <taxon>Eukaryota</taxon>
        <taxon>Fungi</taxon>
        <taxon>Dikarya</taxon>
        <taxon>Basidiomycota</taxon>
        <taxon>Agaricomycotina</taxon>
        <taxon>Agaricomycetes</taxon>
        <taxon>Agaricomycetidae</taxon>
        <taxon>Agaricales</taxon>
        <taxon>Marasmiineae</taxon>
        <taxon>Mycenaceae</taxon>
        <taxon>Mycena</taxon>
    </lineage>
</organism>